<comment type="caution">
    <text evidence="3">The sequence shown here is derived from an EMBL/GenBank/DDBJ whole genome shotgun (WGS) entry which is preliminary data.</text>
</comment>
<dbReference type="SUPFAM" id="SSF55073">
    <property type="entry name" value="Nucleotide cyclase"/>
    <property type="match status" value="1"/>
</dbReference>
<feature type="transmembrane region" description="Helical" evidence="1">
    <location>
        <begin position="91"/>
        <end position="112"/>
    </location>
</feature>
<accession>A0AA90N8C8</accession>
<reference evidence="3" key="1">
    <citation type="submission" date="2023-08" db="EMBL/GenBank/DDBJ databases">
        <title>The draft genome of Tsukamurella strandjordii strain 050030.</title>
        <authorList>
            <person name="Zhao F."/>
            <person name="Feng Y."/>
            <person name="Zong Z."/>
        </authorList>
    </citation>
    <scope>NUCLEOTIDE SEQUENCE</scope>
    <source>
        <strain evidence="3">050030</strain>
    </source>
</reference>
<keyword evidence="1" id="KW-1133">Transmembrane helix</keyword>
<evidence type="ECO:0000313" key="3">
    <source>
        <dbReference type="EMBL" id="MDP0397471.1"/>
    </source>
</evidence>
<feature type="domain" description="GGDEF" evidence="2">
    <location>
        <begin position="236"/>
        <end position="366"/>
    </location>
</feature>
<dbReference type="Proteomes" id="UP001178281">
    <property type="component" value="Unassembled WGS sequence"/>
</dbReference>
<dbReference type="InterPro" id="IPR050469">
    <property type="entry name" value="Diguanylate_Cyclase"/>
</dbReference>
<evidence type="ECO:0000256" key="1">
    <source>
        <dbReference type="SAM" id="Phobius"/>
    </source>
</evidence>
<name>A0AA90N8C8_9ACTN</name>
<dbReference type="PANTHER" id="PTHR45138">
    <property type="entry name" value="REGULATORY COMPONENTS OF SENSORY TRANSDUCTION SYSTEM"/>
    <property type="match status" value="1"/>
</dbReference>
<dbReference type="RefSeq" id="WP_220658924.1">
    <property type="nucleotide sequence ID" value="NZ_CBCSFC010000001.1"/>
</dbReference>
<feature type="transmembrane region" description="Helical" evidence="1">
    <location>
        <begin position="141"/>
        <end position="160"/>
    </location>
</feature>
<protein>
    <submittedName>
        <fullName evidence="3">GGDEF domain-containing protein</fullName>
        <ecNumber evidence="3">2.7.7.65</ecNumber>
    </submittedName>
</protein>
<dbReference type="SMART" id="SM00267">
    <property type="entry name" value="GGDEF"/>
    <property type="match status" value="1"/>
</dbReference>
<feature type="transmembrane region" description="Helical" evidence="1">
    <location>
        <begin position="167"/>
        <end position="188"/>
    </location>
</feature>
<keyword evidence="3" id="KW-0808">Transferase</keyword>
<gene>
    <name evidence="3" type="ORF">Q7X28_05980</name>
</gene>
<dbReference type="PROSITE" id="PS50887">
    <property type="entry name" value="GGDEF"/>
    <property type="match status" value="1"/>
</dbReference>
<keyword evidence="1" id="KW-0812">Transmembrane</keyword>
<dbReference type="EMBL" id="JAUTIX010000002">
    <property type="protein sequence ID" value="MDP0397471.1"/>
    <property type="molecule type" value="Genomic_DNA"/>
</dbReference>
<organism evidence="3 4">
    <name type="scientific">Tsukamurella strandjordii</name>
    <dbReference type="NCBI Taxonomy" id="147577"/>
    <lineage>
        <taxon>Bacteria</taxon>
        <taxon>Bacillati</taxon>
        <taxon>Actinomycetota</taxon>
        <taxon>Actinomycetes</taxon>
        <taxon>Mycobacteriales</taxon>
        <taxon>Tsukamurellaceae</taxon>
        <taxon>Tsukamurella</taxon>
    </lineage>
</organism>
<dbReference type="Gene3D" id="3.30.70.270">
    <property type="match status" value="1"/>
</dbReference>
<evidence type="ECO:0000259" key="2">
    <source>
        <dbReference type="PROSITE" id="PS50887"/>
    </source>
</evidence>
<dbReference type="EC" id="2.7.7.65" evidence="3"/>
<keyword evidence="3" id="KW-0548">Nucleotidyltransferase</keyword>
<feature type="transmembrane region" description="Helical" evidence="1">
    <location>
        <begin position="34"/>
        <end position="55"/>
    </location>
</feature>
<dbReference type="InterPro" id="IPR000160">
    <property type="entry name" value="GGDEF_dom"/>
</dbReference>
<dbReference type="AlphaFoldDB" id="A0AA90N8C8"/>
<feature type="transmembrane region" description="Helical" evidence="1">
    <location>
        <begin position="119"/>
        <end position="135"/>
    </location>
</feature>
<evidence type="ECO:0000313" key="4">
    <source>
        <dbReference type="Proteomes" id="UP001178281"/>
    </source>
</evidence>
<dbReference type="GO" id="GO:0052621">
    <property type="term" value="F:diguanylate cyclase activity"/>
    <property type="evidence" value="ECO:0007669"/>
    <property type="project" value="UniProtKB-EC"/>
</dbReference>
<dbReference type="CDD" id="cd01949">
    <property type="entry name" value="GGDEF"/>
    <property type="match status" value="1"/>
</dbReference>
<keyword evidence="4" id="KW-1185">Reference proteome</keyword>
<proteinExistence type="predicted"/>
<dbReference type="NCBIfam" id="TIGR00254">
    <property type="entry name" value="GGDEF"/>
    <property type="match status" value="1"/>
</dbReference>
<dbReference type="InterPro" id="IPR043128">
    <property type="entry name" value="Rev_trsase/Diguanyl_cyclase"/>
</dbReference>
<dbReference type="PANTHER" id="PTHR45138:SF9">
    <property type="entry name" value="DIGUANYLATE CYCLASE DGCM-RELATED"/>
    <property type="match status" value="1"/>
</dbReference>
<keyword evidence="1" id="KW-0472">Membrane</keyword>
<dbReference type="InterPro" id="IPR029787">
    <property type="entry name" value="Nucleotide_cyclase"/>
</dbReference>
<feature type="transmembrane region" description="Helical" evidence="1">
    <location>
        <begin position="67"/>
        <end position="85"/>
    </location>
</feature>
<dbReference type="Pfam" id="PF00990">
    <property type="entry name" value="GGDEF"/>
    <property type="match status" value="1"/>
</dbReference>
<sequence length="387" mass="41150">MWRELIDPVGWRYAGQAEFSFVTRAIATVGGIGLLRVTVASLGVTMLPVAVLAEFMPSAPTTPALRVLHMVAAVLGAVIGALWIVRPWPTAAQAIQFLAAADVLLGIGIAVLGEPEHRLAGASLFAMLGLYAAFLLGWRVLLVHCVYSLALVLGIVYYGVVVDGRSVALLAPFAVPTMIIAVGVPVLVQAVVELCRVGVNRVASEWYIDSLTGLLNRRGMDAWTKRVASKRSRSDSIYISAVADLDGFKAYNDTYGHFEGDELLASVGARLDRALPQTLVSRNGGDEFGVFAVCLTPDDAARRLARLTALIAPRGDHDGDGITASLGIVVAPASYRDRIRELATEADAAQYEAKRSATRSVVVHDLTGLFEHSAGPSEADTGEGFPE</sequence>